<evidence type="ECO:0000256" key="6">
    <source>
        <dbReference type="ARBA" id="ARBA00023242"/>
    </source>
</evidence>
<keyword evidence="4 8" id="KW-0863">Zinc-finger</keyword>
<feature type="compositionally biased region" description="Basic and acidic residues" evidence="9">
    <location>
        <begin position="212"/>
        <end position="224"/>
    </location>
</feature>
<dbReference type="GO" id="GO:0000122">
    <property type="term" value="P:negative regulation of transcription by RNA polymerase II"/>
    <property type="evidence" value="ECO:0007669"/>
    <property type="project" value="TreeGrafter"/>
</dbReference>
<evidence type="ECO:0000256" key="4">
    <source>
        <dbReference type="ARBA" id="ARBA00022771"/>
    </source>
</evidence>
<dbReference type="Gene3D" id="3.30.1490.490">
    <property type="match status" value="1"/>
</dbReference>
<keyword evidence="12" id="KW-1185">Reference proteome</keyword>
<reference evidence="11 12" key="1">
    <citation type="submission" date="2016-07" db="EMBL/GenBank/DDBJ databases">
        <title>Pervasive Adenine N6-methylation of Active Genes in Fungi.</title>
        <authorList>
            <consortium name="DOE Joint Genome Institute"/>
            <person name="Mondo S.J."/>
            <person name="Dannebaum R.O."/>
            <person name="Kuo R.C."/>
            <person name="Labutti K."/>
            <person name="Haridas S."/>
            <person name="Kuo A."/>
            <person name="Salamov A."/>
            <person name="Ahrendt S.R."/>
            <person name="Lipzen A."/>
            <person name="Sullivan W."/>
            <person name="Andreopoulos W.B."/>
            <person name="Clum A."/>
            <person name="Lindquist E."/>
            <person name="Daum C."/>
            <person name="Ramamoorthy G.K."/>
            <person name="Gryganskyi A."/>
            <person name="Culley D."/>
            <person name="Magnuson J.K."/>
            <person name="James T.Y."/>
            <person name="O'Malley M.A."/>
            <person name="Stajich J.E."/>
            <person name="Spatafora J.W."/>
            <person name="Visel A."/>
            <person name="Grigoriev I.V."/>
        </authorList>
    </citation>
    <scope>NUCLEOTIDE SEQUENCE [LARGE SCALE GENOMIC DNA]</scope>
    <source>
        <strain evidence="11 12">CBS 115471</strain>
    </source>
</reference>
<comment type="similarity">
    <text evidence="7">Belongs to the UPF0743 family.</text>
</comment>
<evidence type="ECO:0000313" key="12">
    <source>
        <dbReference type="Proteomes" id="UP000193144"/>
    </source>
</evidence>
<dbReference type="GO" id="GO:0008270">
    <property type="term" value="F:zinc ion binding"/>
    <property type="evidence" value="ECO:0007669"/>
    <property type="project" value="UniProtKB-KW"/>
</dbReference>
<keyword evidence="5" id="KW-0862">Zinc</keyword>
<name>A0A1Y1ZLZ6_9PLEO</name>
<protein>
    <recommendedName>
        <fullName evidence="10">Zinc finger C2H2 LYAR-type domain-containing protein</fullName>
    </recommendedName>
</protein>
<dbReference type="Pfam" id="PF08790">
    <property type="entry name" value="zf-LYAR"/>
    <property type="match status" value="1"/>
</dbReference>
<keyword evidence="6" id="KW-0539">Nucleus</keyword>
<dbReference type="SUPFAM" id="SSF57667">
    <property type="entry name" value="beta-beta-alpha zinc fingers"/>
    <property type="match status" value="2"/>
</dbReference>
<dbReference type="AlphaFoldDB" id="A0A1Y1ZLZ6"/>
<dbReference type="STRING" id="1231657.A0A1Y1ZLZ6"/>
<dbReference type="InterPro" id="IPR014898">
    <property type="entry name" value="Znf_C2H2_LYAR"/>
</dbReference>
<feature type="compositionally biased region" description="Basic and acidic residues" evidence="9">
    <location>
        <begin position="247"/>
        <end position="265"/>
    </location>
</feature>
<comment type="caution">
    <text evidence="11">The sequence shown here is derived from an EMBL/GenBank/DDBJ whole genome shotgun (WGS) entry which is preliminary data.</text>
</comment>
<dbReference type="EMBL" id="MCFA01000063">
    <property type="protein sequence ID" value="ORY11214.1"/>
    <property type="molecule type" value="Genomic_DNA"/>
</dbReference>
<organism evidence="11 12">
    <name type="scientific">Clohesyomyces aquaticus</name>
    <dbReference type="NCBI Taxonomy" id="1231657"/>
    <lineage>
        <taxon>Eukaryota</taxon>
        <taxon>Fungi</taxon>
        <taxon>Dikarya</taxon>
        <taxon>Ascomycota</taxon>
        <taxon>Pezizomycotina</taxon>
        <taxon>Dothideomycetes</taxon>
        <taxon>Pleosporomycetidae</taxon>
        <taxon>Pleosporales</taxon>
        <taxon>Lindgomycetaceae</taxon>
        <taxon>Clohesyomyces</taxon>
    </lineage>
</organism>
<dbReference type="GO" id="GO:0003677">
    <property type="term" value="F:DNA binding"/>
    <property type="evidence" value="ECO:0007669"/>
    <property type="project" value="InterPro"/>
</dbReference>
<dbReference type="PROSITE" id="PS51804">
    <property type="entry name" value="ZF_C2HC_LYAR"/>
    <property type="match status" value="2"/>
</dbReference>
<dbReference type="GO" id="GO:0005730">
    <property type="term" value="C:nucleolus"/>
    <property type="evidence" value="ECO:0007669"/>
    <property type="project" value="TreeGrafter"/>
</dbReference>
<evidence type="ECO:0000256" key="2">
    <source>
        <dbReference type="ARBA" id="ARBA00022723"/>
    </source>
</evidence>
<accession>A0A1Y1ZLZ6</accession>
<dbReference type="GO" id="GO:0006364">
    <property type="term" value="P:rRNA processing"/>
    <property type="evidence" value="ECO:0007669"/>
    <property type="project" value="TreeGrafter"/>
</dbReference>
<dbReference type="PANTHER" id="PTHR13100">
    <property type="entry name" value="CELL GROWTH-REGULATING NUCLEOLAR PROTEIN LYAR"/>
    <property type="match status" value="1"/>
</dbReference>
<dbReference type="PANTHER" id="PTHR13100:SF10">
    <property type="entry name" value="CELL GROWTH-REGULATING NUCLEOLAR PROTEIN"/>
    <property type="match status" value="1"/>
</dbReference>
<feature type="region of interest" description="Disordered" evidence="9">
    <location>
        <begin position="192"/>
        <end position="278"/>
    </location>
</feature>
<feature type="domain" description="Zinc finger C2H2 LYAR-type" evidence="10">
    <location>
        <begin position="30"/>
        <end position="57"/>
    </location>
</feature>
<dbReference type="FunFam" id="3.30.1490.490:FF:000001">
    <property type="entry name" value="cell growth-regulating nucleolar protein-like"/>
    <property type="match status" value="1"/>
</dbReference>
<feature type="compositionally biased region" description="Basic and acidic residues" evidence="9">
    <location>
        <begin position="411"/>
        <end position="427"/>
    </location>
</feature>
<dbReference type="InterPro" id="IPR039999">
    <property type="entry name" value="LYAR"/>
</dbReference>
<feature type="region of interest" description="Disordered" evidence="9">
    <location>
        <begin position="356"/>
        <end position="448"/>
    </location>
</feature>
<feature type="compositionally biased region" description="Basic and acidic residues" evidence="9">
    <location>
        <begin position="356"/>
        <end position="391"/>
    </location>
</feature>
<dbReference type="OrthoDB" id="21474at2759"/>
<evidence type="ECO:0000256" key="7">
    <source>
        <dbReference type="ARBA" id="ARBA00061084"/>
    </source>
</evidence>
<evidence type="ECO:0000256" key="3">
    <source>
        <dbReference type="ARBA" id="ARBA00022737"/>
    </source>
</evidence>
<dbReference type="Proteomes" id="UP000193144">
    <property type="component" value="Unassembled WGS sequence"/>
</dbReference>
<dbReference type="InterPro" id="IPR036236">
    <property type="entry name" value="Znf_C2H2_sf"/>
</dbReference>
<feature type="region of interest" description="Disordered" evidence="9">
    <location>
        <begin position="300"/>
        <end position="343"/>
    </location>
</feature>
<feature type="region of interest" description="Disordered" evidence="9">
    <location>
        <begin position="65"/>
        <end position="86"/>
    </location>
</feature>
<evidence type="ECO:0000256" key="1">
    <source>
        <dbReference type="ARBA" id="ARBA00004123"/>
    </source>
</evidence>
<proteinExistence type="inferred from homology"/>
<keyword evidence="2" id="KW-0479">Metal-binding</keyword>
<evidence type="ECO:0000313" key="11">
    <source>
        <dbReference type="EMBL" id="ORY11214.1"/>
    </source>
</evidence>
<evidence type="ECO:0000256" key="9">
    <source>
        <dbReference type="SAM" id="MobiDB-lite"/>
    </source>
</evidence>
<keyword evidence="3" id="KW-0677">Repeat</keyword>
<evidence type="ECO:0000256" key="5">
    <source>
        <dbReference type="ARBA" id="ARBA00022833"/>
    </source>
</evidence>
<comment type="subcellular location">
    <subcellularLocation>
        <location evidence="1">Nucleus</location>
    </subcellularLocation>
</comment>
<evidence type="ECO:0000259" key="10">
    <source>
        <dbReference type="Pfam" id="PF08790"/>
    </source>
</evidence>
<evidence type="ECO:0000256" key="8">
    <source>
        <dbReference type="PROSITE-ProRule" id="PRU01145"/>
    </source>
</evidence>
<sequence length="558" mass="63692">MVSFSCENCGDVLTKKKLDGHRNQCHGAIFTCLDCQTTFQGASYKAHTSCISEDQKYQGKLYKEKKSKPQQHQKKDSVQQNTSQALVPRRAYVEDAPDAETGAVAIVDAPPRAPSPPPAAYSLGYHEPAAIEDVNVFDFLEASETPNPPRVEFAPIPESHMIEDSQPPAYEETAPEEAPIPNVMNFQVQDDEDDHHYDHNGFTYGNEPVRPTSERYDSQYDVREAAPTYNDPAYTTPAPKSKHSRTKSRDKDVSDTATKKTDRSDRKRKRQSPPEIDMSLVRVQQQRDLIMADAPPVLHSGLTGGLNRLLARPEFPPSPDYSGDYVENSPLSPMKRAKQGTSKAFLKAQREYEIMQEKQRKAEIKEERERIKEEERKEKERGRERNREPLKIKNGTAKDMSGALVKIRPKKRDDSARESRRNRETVERRRRRHYSSSASPPPDRKAMKAIEYHRSESPETPGNGALIVRRTNNDLAPVKSGAESRAEMFMSFINKGPESERGMSVNKALKRYHRERYDRWDRELGKMDEEKELWKTLRLKRNDRGEIVLFVAPPGSEA</sequence>
<gene>
    <name evidence="11" type="ORF">BCR34DRAFT_329045</name>
</gene>